<dbReference type="AlphaFoldDB" id="A0A916ZJY5"/>
<dbReference type="GO" id="GO:0003700">
    <property type="term" value="F:DNA-binding transcription factor activity"/>
    <property type="evidence" value="ECO:0007669"/>
    <property type="project" value="TreeGrafter"/>
</dbReference>
<keyword evidence="3" id="KW-1185">Reference proteome</keyword>
<protein>
    <submittedName>
        <fullName evidence="2">Rrf2 family transcriptional regulator</fullName>
    </submittedName>
</protein>
<dbReference type="RefSeq" id="WP_188908022.1">
    <property type="nucleotide sequence ID" value="NZ_BMIQ01000002.1"/>
</dbReference>
<dbReference type="GO" id="GO:0005829">
    <property type="term" value="C:cytosol"/>
    <property type="evidence" value="ECO:0007669"/>
    <property type="project" value="TreeGrafter"/>
</dbReference>
<gene>
    <name evidence="2" type="ORF">GCM10011390_19650</name>
</gene>
<dbReference type="SUPFAM" id="SSF46785">
    <property type="entry name" value="Winged helix' DNA-binding domain"/>
    <property type="match status" value="1"/>
</dbReference>
<proteinExistence type="predicted"/>
<sequence length="158" mass="17205">MISQRSRYALRALLFLAREGGRSFPVAEIARCQSIPRKFLEQILLELKREGIVDSRRGKAGGYVLQRPADTITFGEVLRLLDGPIAPLPCLSRIAYQRCEDCADEGACEIRRVFARVANSARDILDRTTIADAGAGANGRGPLDLLDLSSTSKATEGA</sequence>
<dbReference type="InterPro" id="IPR036390">
    <property type="entry name" value="WH_DNA-bd_sf"/>
</dbReference>
<dbReference type="PROSITE" id="PS01332">
    <property type="entry name" value="HTH_RRF2_1"/>
    <property type="match status" value="1"/>
</dbReference>
<dbReference type="PANTHER" id="PTHR33221">
    <property type="entry name" value="WINGED HELIX-TURN-HELIX TRANSCRIPTIONAL REGULATOR, RRF2 FAMILY"/>
    <property type="match status" value="1"/>
</dbReference>
<dbReference type="NCBIfam" id="TIGR00738">
    <property type="entry name" value="rrf2_super"/>
    <property type="match status" value="1"/>
</dbReference>
<dbReference type="GO" id="GO:0003677">
    <property type="term" value="F:DNA binding"/>
    <property type="evidence" value="ECO:0007669"/>
    <property type="project" value="UniProtKB-KW"/>
</dbReference>
<dbReference type="Proteomes" id="UP000644699">
    <property type="component" value="Unassembled WGS sequence"/>
</dbReference>
<dbReference type="Pfam" id="PF02082">
    <property type="entry name" value="Rrf2"/>
    <property type="match status" value="1"/>
</dbReference>
<accession>A0A916ZJY5</accession>
<reference evidence="2" key="1">
    <citation type="journal article" date="2014" name="Int. J. Syst. Evol. Microbiol.">
        <title>Complete genome sequence of Corynebacterium casei LMG S-19264T (=DSM 44701T), isolated from a smear-ripened cheese.</title>
        <authorList>
            <consortium name="US DOE Joint Genome Institute (JGI-PGF)"/>
            <person name="Walter F."/>
            <person name="Albersmeier A."/>
            <person name="Kalinowski J."/>
            <person name="Ruckert C."/>
        </authorList>
    </citation>
    <scope>NUCLEOTIDE SEQUENCE</scope>
    <source>
        <strain evidence="2">CGMCC 1.15367</strain>
    </source>
</reference>
<reference evidence="2" key="2">
    <citation type="submission" date="2020-09" db="EMBL/GenBank/DDBJ databases">
        <authorList>
            <person name="Sun Q."/>
            <person name="Zhou Y."/>
        </authorList>
    </citation>
    <scope>NUCLEOTIDE SEQUENCE</scope>
    <source>
        <strain evidence="2">CGMCC 1.15367</strain>
    </source>
</reference>
<dbReference type="PROSITE" id="PS51197">
    <property type="entry name" value="HTH_RRF2_2"/>
    <property type="match status" value="1"/>
</dbReference>
<dbReference type="PANTHER" id="PTHR33221:SF5">
    <property type="entry name" value="HTH-TYPE TRANSCRIPTIONAL REGULATOR ISCR"/>
    <property type="match status" value="1"/>
</dbReference>
<dbReference type="EMBL" id="BMIQ01000002">
    <property type="protein sequence ID" value="GGE00890.1"/>
    <property type="molecule type" value="Genomic_DNA"/>
</dbReference>
<evidence type="ECO:0000313" key="2">
    <source>
        <dbReference type="EMBL" id="GGE00890.1"/>
    </source>
</evidence>
<organism evidence="2 3">
    <name type="scientific">Aureimonas endophytica</name>
    <dbReference type="NCBI Taxonomy" id="2027858"/>
    <lineage>
        <taxon>Bacteria</taxon>
        <taxon>Pseudomonadati</taxon>
        <taxon>Pseudomonadota</taxon>
        <taxon>Alphaproteobacteria</taxon>
        <taxon>Hyphomicrobiales</taxon>
        <taxon>Aurantimonadaceae</taxon>
        <taxon>Aureimonas</taxon>
    </lineage>
</organism>
<evidence type="ECO:0000313" key="3">
    <source>
        <dbReference type="Proteomes" id="UP000644699"/>
    </source>
</evidence>
<evidence type="ECO:0000256" key="1">
    <source>
        <dbReference type="ARBA" id="ARBA00023125"/>
    </source>
</evidence>
<dbReference type="Gene3D" id="1.10.10.10">
    <property type="entry name" value="Winged helix-like DNA-binding domain superfamily/Winged helix DNA-binding domain"/>
    <property type="match status" value="1"/>
</dbReference>
<keyword evidence="1" id="KW-0238">DNA-binding</keyword>
<dbReference type="InterPro" id="IPR036388">
    <property type="entry name" value="WH-like_DNA-bd_sf"/>
</dbReference>
<comment type="caution">
    <text evidence="2">The sequence shown here is derived from an EMBL/GenBank/DDBJ whole genome shotgun (WGS) entry which is preliminary data.</text>
</comment>
<dbReference type="InterPro" id="IPR030489">
    <property type="entry name" value="TR_Rrf2-type_CS"/>
</dbReference>
<dbReference type="InterPro" id="IPR000944">
    <property type="entry name" value="Tscrpt_reg_Rrf2"/>
</dbReference>
<name>A0A916ZJY5_9HYPH</name>